<dbReference type="Gene3D" id="2.60.120.650">
    <property type="entry name" value="Cupin"/>
    <property type="match status" value="1"/>
</dbReference>
<dbReference type="OrthoDB" id="298344at2759"/>
<accession>A0A164S0U7</accession>
<evidence type="ECO:0000313" key="2">
    <source>
        <dbReference type="EMBL" id="KZS91058.1"/>
    </source>
</evidence>
<evidence type="ECO:0000313" key="3">
    <source>
        <dbReference type="Proteomes" id="UP000076722"/>
    </source>
</evidence>
<dbReference type="PROSITE" id="PS51184">
    <property type="entry name" value="JMJC"/>
    <property type="match status" value="1"/>
</dbReference>
<proteinExistence type="predicted"/>
<dbReference type="InterPro" id="IPR003347">
    <property type="entry name" value="JmjC_dom"/>
</dbReference>
<reference evidence="2 3" key="1">
    <citation type="journal article" date="2016" name="Mol. Biol. Evol.">
        <title>Comparative Genomics of Early-Diverging Mushroom-Forming Fungi Provides Insights into the Origins of Lignocellulose Decay Capabilities.</title>
        <authorList>
            <person name="Nagy L.G."/>
            <person name="Riley R."/>
            <person name="Tritt A."/>
            <person name="Adam C."/>
            <person name="Daum C."/>
            <person name="Floudas D."/>
            <person name="Sun H."/>
            <person name="Yadav J.S."/>
            <person name="Pangilinan J."/>
            <person name="Larsson K.H."/>
            <person name="Matsuura K."/>
            <person name="Barry K."/>
            <person name="Labutti K."/>
            <person name="Kuo R."/>
            <person name="Ohm R.A."/>
            <person name="Bhattacharya S.S."/>
            <person name="Shirouzu T."/>
            <person name="Yoshinaga Y."/>
            <person name="Martin F.M."/>
            <person name="Grigoriev I.V."/>
            <person name="Hibbett D.S."/>
        </authorList>
    </citation>
    <scope>NUCLEOTIDE SEQUENCE [LARGE SCALE GENOMIC DNA]</scope>
    <source>
        <strain evidence="2 3">HHB9708</strain>
    </source>
</reference>
<name>A0A164S0U7_9AGAM</name>
<dbReference type="STRING" id="1314777.A0A164S0U7"/>
<organism evidence="2 3">
    <name type="scientific">Sistotremastrum niveocremeum HHB9708</name>
    <dbReference type="NCBI Taxonomy" id="1314777"/>
    <lineage>
        <taxon>Eukaryota</taxon>
        <taxon>Fungi</taxon>
        <taxon>Dikarya</taxon>
        <taxon>Basidiomycota</taxon>
        <taxon>Agaricomycotina</taxon>
        <taxon>Agaricomycetes</taxon>
        <taxon>Sistotremastrales</taxon>
        <taxon>Sistotremastraceae</taxon>
        <taxon>Sertulicium</taxon>
        <taxon>Sertulicium niveocremeum</taxon>
    </lineage>
</organism>
<sequence>MAYPTRQITKAITKLKMDYSEQLDASGPSNASERPVSWKTAPFTNVTSQSSPHLHDLEGQSTHQGLRQILTLSSNFREVRHTQYCKKDRDAVLTCAAESQQRDEPIIIEGLHSDPNWQGGLLNFEWLRENCAEEGISVQDGQTGTRRTVNMGSIDGISGVPGTSRAGNQSIYADGVECPEAWEKWLVSAGVLPDELLPCGPDDLFQHMPLQFRSQILSLALSVGQSSSTLHTGPCSTVTHYLTCHVQGQDPSFCFIVPRIACRKLVKYFRSKCKEIDLGTKSITIEDLIASDCTVYVAEQKLGDLLIVPPNSFHQTINSTGLRLTMSWSRMPIQSLKLALHGELDIYRSVCRAEIYRCKLLTFFAVGFLIRETLASGSQTSSHLDYETETLLDLFQEILIEEWSENRSMMVREPRPWLRTEVNSNTVLRLINSDDVLKTCYFCRSDIFVSCFRCNSSECKSCQYAQGKVYLCVGCVVEGRNCDCKKLVPVQTCEFDDVLGMYNIAASLFDRPFLTDESIRAFDHLHLFHAAYQLRCVPRKTRGSYLCRIIPSLTHSCETPIISCQGCRCGGCYAHLLHRYICSAEAILMTPGSRGDEEWHKFHGVREDRKVTSLKRFEYERRTHENRLEDYSIACRMAIVAHEYLNAVPDIMGRPLGLGWYDMPDLPEIHNPELVPGYSKKKTSISLFDVERWPKNIPNTAGTASPDSEMTLVNEDMKSDCSLSPAPDDALVKVEESPDQATGGNRYFEHLLAYNSDSD</sequence>
<protein>
    <recommendedName>
        <fullName evidence="1">JmjC domain-containing protein</fullName>
    </recommendedName>
</protein>
<gene>
    <name evidence="2" type="ORF">SISNIDRAFT_496709</name>
</gene>
<dbReference type="Proteomes" id="UP000076722">
    <property type="component" value="Unassembled WGS sequence"/>
</dbReference>
<dbReference type="SUPFAM" id="SSF51197">
    <property type="entry name" value="Clavaminate synthase-like"/>
    <property type="match status" value="1"/>
</dbReference>
<dbReference type="AlphaFoldDB" id="A0A164S0U7"/>
<keyword evidence="3" id="KW-1185">Reference proteome</keyword>
<dbReference type="EMBL" id="KV419417">
    <property type="protein sequence ID" value="KZS91058.1"/>
    <property type="molecule type" value="Genomic_DNA"/>
</dbReference>
<evidence type="ECO:0000259" key="1">
    <source>
        <dbReference type="PROSITE" id="PS51184"/>
    </source>
</evidence>
<feature type="domain" description="JmjC" evidence="1">
    <location>
        <begin position="186"/>
        <end position="347"/>
    </location>
</feature>